<proteinExistence type="predicted"/>
<reference evidence="1 2" key="1">
    <citation type="submission" date="2020-07" db="EMBL/GenBank/DDBJ databases">
        <title>Halosimplex litoreum sp. nov. and Halosimplex rubrum sp. nov., isolated from different salt environments.</title>
        <authorList>
            <person name="Cui H."/>
        </authorList>
    </citation>
    <scope>NUCLEOTIDE SEQUENCE [LARGE SCALE GENOMIC DNA]</scope>
    <source>
        <strain evidence="1 2">R2</strain>
    </source>
</reference>
<organism evidence="1 2">
    <name type="scientific">Halosimplex pelagicum</name>
    <dbReference type="NCBI Taxonomy" id="869886"/>
    <lineage>
        <taxon>Archaea</taxon>
        <taxon>Methanobacteriati</taxon>
        <taxon>Methanobacteriota</taxon>
        <taxon>Stenosarchaea group</taxon>
        <taxon>Halobacteria</taxon>
        <taxon>Halobacteriales</taxon>
        <taxon>Haloarculaceae</taxon>
        <taxon>Halosimplex</taxon>
    </lineage>
</organism>
<dbReference type="KEGG" id="hpel:HZS54_17150"/>
<dbReference type="InterPro" id="IPR012337">
    <property type="entry name" value="RNaseH-like_sf"/>
</dbReference>
<dbReference type="Proteomes" id="UP000509346">
    <property type="component" value="Chromosome"/>
</dbReference>
<dbReference type="SUPFAM" id="SSF53098">
    <property type="entry name" value="Ribonuclease H-like"/>
    <property type="match status" value="1"/>
</dbReference>
<gene>
    <name evidence="1" type="ORF">HZS54_17150</name>
</gene>
<sequence>MSGRFALDIETVSPSLDHYERPPDFRDSAHFELLAVALGYEGPDGERETEMLYREADGPDGELDLVERTCGWIAERPGDTCLTYGGEGFDFVHLVGRAEAATGEHPGRTGPSQRISALLEEELTHDDIQPAAWDAFGEYTRLEEACAEVGIETADTAWADYDHGIALDELRPPKYEGFEKVINKDVPVFGERYLKLAEAGATETLTFRSLRELLDHYGREDIVHLFDLADARPFGGGPNR</sequence>
<evidence type="ECO:0000313" key="2">
    <source>
        <dbReference type="Proteomes" id="UP000509346"/>
    </source>
</evidence>
<dbReference type="OrthoDB" id="323192at2157"/>
<dbReference type="AlphaFoldDB" id="A0A7D5T595"/>
<name>A0A7D5T595_9EURY</name>
<dbReference type="GeneID" id="56084353"/>
<evidence type="ECO:0000313" key="1">
    <source>
        <dbReference type="EMBL" id="QLH83251.1"/>
    </source>
</evidence>
<dbReference type="RefSeq" id="WP_179918301.1">
    <property type="nucleotide sequence ID" value="NZ_CP058909.1"/>
</dbReference>
<protein>
    <submittedName>
        <fullName evidence="1">Uncharacterized protein</fullName>
    </submittedName>
</protein>
<dbReference type="EMBL" id="CP058909">
    <property type="protein sequence ID" value="QLH83251.1"/>
    <property type="molecule type" value="Genomic_DNA"/>
</dbReference>
<accession>A0A7D5T595</accession>
<keyword evidence="2" id="KW-1185">Reference proteome</keyword>